<dbReference type="InterPro" id="IPR050418">
    <property type="entry name" value="D-iso_2-hydroxyacid_DH_PdxB"/>
</dbReference>
<evidence type="ECO:0000313" key="7">
    <source>
        <dbReference type="EMBL" id="GHE01262.1"/>
    </source>
</evidence>
<organism evidence="7 10">
    <name type="scientific">Allgaiera indica</name>
    <dbReference type="NCBI Taxonomy" id="765699"/>
    <lineage>
        <taxon>Bacteria</taxon>
        <taxon>Pseudomonadati</taxon>
        <taxon>Pseudomonadota</taxon>
        <taxon>Alphaproteobacteria</taxon>
        <taxon>Rhodobacterales</taxon>
        <taxon>Paracoccaceae</taxon>
        <taxon>Allgaiera</taxon>
    </lineage>
</organism>
<dbReference type="Proteomes" id="UP000634647">
    <property type="component" value="Unassembled WGS sequence"/>
</dbReference>
<comment type="similarity">
    <text evidence="1 4">Belongs to the D-isomer specific 2-hydroxyacid dehydrogenase family.</text>
</comment>
<proteinExistence type="inferred from homology"/>
<dbReference type="RefSeq" id="WP_035844464.1">
    <property type="nucleotide sequence ID" value="NZ_BNAB01000006.1"/>
</dbReference>
<evidence type="ECO:0000256" key="2">
    <source>
        <dbReference type="ARBA" id="ARBA00023002"/>
    </source>
</evidence>
<reference evidence="8 9" key="2">
    <citation type="submission" date="2016-10" db="EMBL/GenBank/DDBJ databases">
        <authorList>
            <person name="Varghese N."/>
            <person name="Submissions S."/>
        </authorList>
    </citation>
    <scope>NUCLEOTIDE SEQUENCE [LARGE SCALE GENOMIC DNA]</scope>
    <source>
        <strain evidence="8 9">DSM 24802</strain>
    </source>
</reference>
<evidence type="ECO:0000313" key="9">
    <source>
        <dbReference type="Proteomes" id="UP000199541"/>
    </source>
</evidence>
<dbReference type="Gene3D" id="3.40.50.720">
    <property type="entry name" value="NAD(P)-binding Rossmann-like Domain"/>
    <property type="match status" value="2"/>
</dbReference>
<gene>
    <name evidence="7" type="primary">serA</name>
    <name evidence="7" type="ORF">GCM10008024_16030</name>
    <name evidence="8" type="ORF">SAMN05444006_10765</name>
</gene>
<evidence type="ECO:0000256" key="4">
    <source>
        <dbReference type="RuleBase" id="RU003719"/>
    </source>
</evidence>
<dbReference type="InterPro" id="IPR006139">
    <property type="entry name" value="D-isomer_2_OHA_DH_cat_dom"/>
</dbReference>
<evidence type="ECO:0000256" key="3">
    <source>
        <dbReference type="ARBA" id="ARBA00023027"/>
    </source>
</evidence>
<dbReference type="InterPro" id="IPR006140">
    <property type="entry name" value="D-isomer_DH_NAD-bd"/>
</dbReference>
<dbReference type="AlphaFoldDB" id="A0AAN4ZZ68"/>
<keyword evidence="2 4" id="KW-0560">Oxidoreductase</keyword>
<dbReference type="SUPFAM" id="SSF51735">
    <property type="entry name" value="NAD(P)-binding Rossmann-fold domains"/>
    <property type="match status" value="1"/>
</dbReference>
<dbReference type="EMBL" id="FNOB01000007">
    <property type="protein sequence ID" value="SDW83662.1"/>
    <property type="molecule type" value="Genomic_DNA"/>
</dbReference>
<dbReference type="Proteomes" id="UP000199541">
    <property type="component" value="Unassembled WGS sequence"/>
</dbReference>
<dbReference type="PANTHER" id="PTHR43761:SF1">
    <property type="entry name" value="D-ISOMER SPECIFIC 2-HYDROXYACID DEHYDROGENASE CATALYTIC DOMAIN-CONTAINING PROTEIN-RELATED"/>
    <property type="match status" value="1"/>
</dbReference>
<dbReference type="SUPFAM" id="SSF52283">
    <property type="entry name" value="Formate/glycerate dehydrogenase catalytic domain-like"/>
    <property type="match status" value="1"/>
</dbReference>
<keyword evidence="9" id="KW-1185">Reference proteome</keyword>
<dbReference type="PROSITE" id="PS00670">
    <property type="entry name" value="D_2_HYDROXYACID_DH_2"/>
    <property type="match status" value="1"/>
</dbReference>
<reference evidence="7" key="1">
    <citation type="journal article" date="2014" name="Int. J. Syst. Evol. Microbiol.">
        <title>Complete genome sequence of Corynebacterium casei LMG S-19264T (=DSM 44701T), isolated from a smear-ripened cheese.</title>
        <authorList>
            <consortium name="US DOE Joint Genome Institute (JGI-PGF)"/>
            <person name="Walter F."/>
            <person name="Albersmeier A."/>
            <person name="Kalinowski J."/>
            <person name="Ruckert C."/>
        </authorList>
    </citation>
    <scope>NUCLEOTIDE SEQUENCE</scope>
    <source>
        <strain evidence="7">CGMCC 1.10859</strain>
    </source>
</reference>
<dbReference type="Pfam" id="PF00389">
    <property type="entry name" value="2-Hacid_dh"/>
    <property type="match status" value="1"/>
</dbReference>
<evidence type="ECO:0000259" key="5">
    <source>
        <dbReference type="Pfam" id="PF00389"/>
    </source>
</evidence>
<protein>
    <submittedName>
        <fullName evidence="7">2-hydroxyacid dehydrogenase</fullName>
    </submittedName>
    <submittedName>
        <fullName evidence="8">D-3-phosphoglycerate dehydrogenase</fullName>
    </submittedName>
</protein>
<dbReference type="PROSITE" id="PS00671">
    <property type="entry name" value="D_2_HYDROXYACID_DH_3"/>
    <property type="match status" value="1"/>
</dbReference>
<dbReference type="GO" id="GO:0051287">
    <property type="term" value="F:NAD binding"/>
    <property type="evidence" value="ECO:0007669"/>
    <property type="project" value="InterPro"/>
</dbReference>
<evidence type="ECO:0000313" key="10">
    <source>
        <dbReference type="Proteomes" id="UP000634647"/>
    </source>
</evidence>
<dbReference type="PANTHER" id="PTHR43761">
    <property type="entry name" value="D-ISOMER SPECIFIC 2-HYDROXYACID DEHYDROGENASE FAMILY PROTEIN (AFU_ORTHOLOGUE AFUA_1G13630)"/>
    <property type="match status" value="1"/>
</dbReference>
<sequence>MTRVLLTEPIHPDAEALLRDAGCEILREGPPGEADALIARIKRLPAEQMCAGRLRHVAKHGVGVDNIDLAAARAAGILVTNTPGANAASVAEHALALIFALAKALPAMERAARAGQTGLGRARVVDLAGRRLLVVGFGASGRRLAALAAAVGMRVTVLSRSLSGAVSPEGYAVARDLRAALAAADVLSLHCPLTEATRGMIGARELAALPPGAFVINTARGGLIDEDALARAGHLGGVALDVTETEPLPRDSPLLDLPNCILTPHSAALSDGAFRQMGLMAAQNVLDALAGRVDPAHVVVRGG</sequence>
<comment type="caution">
    <text evidence="7">The sequence shown here is derived from an EMBL/GenBank/DDBJ whole genome shotgun (WGS) entry which is preliminary data.</text>
</comment>
<reference evidence="7" key="3">
    <citation type="submission" date="2023-06" db="EMBL/GenBank/DDBJ databases">
        <authorList>
            <person name="Sun Q."/>
            <person name="Zhou Y."/>
        </authorList>
    </citation>
    <scope>NUCLEOTIDE SEQUENCE</scope>
    <source>
        <strain evidence="7">CGMCC 1.10859</strain>
    </source>
</reference>
<dbReference type="GO" id="GO:0016616">
    <property type="term" value="F:oxidoreductase activity, acting on the CH-OH group of donors, NAD or NADP as acceptor"/>
    <property type="evidence" value="ECO:0007669"/>
    <property type="project" value="InterPro"/>
</dbReference>
<evidence type="ECO:0000256" key="1">
    <source>
        <dbReference type="ARBA" id="ARBA00005854"/>
    </source>
</evidence>
<evidence type="ECO:0000259" key="6">
    <source>
        <dbReference type="Pfam" id="PF02826"/>
    </source>
</evidence>
<dbReference type="InterPro" id="IPR029753">
    <property type="entry name" value="D-isomer_DH_CS"/>
</dbReference>
<dbReference type="InterPro" id="IPR036291">
    <property type="entry name" value="NAD(P)-bd_dom_sf"/>
</dbReference>
<feature type="domain" description="D-isomer specific 2-hydroxyacid dehydrogenase catalytic" evidence="5">
    <location>
        <begin position="7"/>
        <end position="296"/>
    </location>
</feature>
<feature type="domain" description="D-isomer specific 2-hydroxyacid dehydrogenase NAD-binding" evidence="6">
    <location>
        <begin position="95"/>
        <end position="267"/>
    </location>
</feature>
<keyword evidence="3" id="KW-0520">NAD</keyword>
<dbReference type="Pfam" id="PF02826">
    <property type="entry name" value="2-Hacid_dh_C"/>
    <property type="match status" value="1"/>
</dbReference>
<name>A0AAN4ZZ68_9RHOB</name>
<dbReference type="EMBL" id="BNAB01000006">
    <property type="protein sequence ID" value="GHE01262.1"/>
    <property type="molecule type" value="Genomic_DNA"/>
</dbReference>
<evidence type="ECO:0000313" key="8">
    <source>
        <dbReference type="EMBL" id="SDW83662.1"/>
    </source>
</evidence>
<accession>A0AAN4ZZ68</accession>